<keyword evidence="1" id="KW-0732">Signal</keyword>
<dbReference type="AlphaFoldDB" id="A0A6N2XMC1"/>
<feature type="domain" description="Fimbrial-type adhesion" evidence="2">
    <location>
        <begin position="31"/>
        <end position="178"/>
    </location>
</feature>
<reference evidence="4" key="2">
    <citation type="submission" date="2019-11" db="EMBL/GenBank/DDBJ databases">
        <authorList>
            <person name="Feng L."/>
        </authorList>
    </citation>
    <scope>NUCLEOTIDE SEQUENCE</scope>
    <source>
        <strain evidence="4">CAmalonaticusLFYP1</strain>
    </source>
</reference>
<feature type="signal peptide" evidence="1">
    <location>
        <begin position="1"/>
        <end position="24"/>
    </location>
</feature>
<dbReference type="Proteomes" id="UP000245995">
    <property type="component" value="Chromosome CITRO92"/>
</dbReference>
<dbReference type="InterPro" id="IPR008966">
    <property type="entry name" value="Adhesion_dom_sf"/>
</dbReference>
<dbReference type="PANTHER" id="PTHR33420:SF26">
    <property type="entry name" value="FIMBRIAL SUBUNIT"/>
    <property type="match status" value="1"/>
</dbReference>
<dbReference type="InterPro" id="IPR050263">
    <property type="entry name" value="Bact_Fimbrial_Adh_Pro"/>
</dbReference>
<proteinExistence type="predicted"/>
<reference evidence="3 5" key="1">
    <citation type="submission" date="2016-04" db="EMBL/GenBank/DDBJ databases">
        <authorList>
            <person name="Regsiter A."/>
            <person name="William W."/>
        </authorList>
    </citation>
    <scope>NUCLEOTIDE SEQUENCE [LARGE SCALE GENOMIC DNA]</scope>
    <source>
        <strain evidence="3 5">92</strain>
    </source>
</reference>
<evidence type="ECO:0000259" key="2">
    <source>
        <dbReference type="Pfam" id="PF00419"/>
    </source>
</evidence>
<feature type="chain" id="PRO_5043227099" evidence="1">
    <location>
        <begin position="25"/>
        <end position="179"/>
    </location>
</feature>
<protein>
    <submittedName>
        <fullName evidence="3">Ferrous iron transporter B</fullName>
    </submittedName>
    <submittedName>
        <fullName evidence="4">Putative fimbrial-like protein YcbV</fullName>
    </submittedName>
</protein>
<dbReference type="InterPro" id="IPR036937">
    <property type="entry name" value="Adhesion_dom_fimbrial_sf"/>
</dbReference>
<dbReference type="PANTHER" id="PTHR33420">
    <property type="entry name" value="FIMBRIAL SUBUNIT ELFA-RELATED"/>
    <property type="match status" value="1"/>
</dbReference>
<accession>A0A6N2XMC1</accession>
<dbReference type="SUPFAM" id="SSF49401">
    <property type="entry name" value="Bacterial adhesins"/>
    <property type="match status" value="1"/>
</dbReference>
<evidence type="ECO:0000313" key="4">
    <source>
        <dbReference type="EMBL" id="VYT55335.1"/>
    </source>
</evidence>
<dbReference type="Gene3D" id="2.60.40.1090">
    <property type="entry name" value="Fimbrial-type adhesion domain"/>
    <property type="match status" value="1"/>
</dbReference>
<dbReference type="GO" id="GO:0009289">
    <property type="term" value="C:pilus"/>
    <property type="evidence" value="ECO:0007669"/>
    <property type="project" value="InterPro"/>
</dbReference>
<sequence length="179" mass="18589">MSNKFFAVAVMSMSVVMGMSTAQANNDGTVNFTGEIIGTACTVDIGANNTMNVDLGKVSKTVFTGTGTYASATEFDLKVKDCPATGINGITVKFDGTAYAGDNSVLALTEEDGVATGIAIELLDKSKNAVPLFADSDSYALEAGKTELTMPMYARYKQVAAAVTAGPANSSVQFTLNYN</sequence>
<evidence type="ECO:0000313" key="3">
    <source>
        <dbReference type="EMBL" id="SAY91398.1"/>
    </source>
</evidence>
<dbReference type="RefSeq" id="WP_044257259.1">
    <property type="nucleotide sequence ID" value="NZ_CABVLR010000010.1"/>
</dbReference>
<dbReference type="Pfam" id="PF00419">
    <property type="entry name" value="Fimbrial"/>
    <property type="match status" value="1"/>
</dbReference>
<gene>
    <name evidence="4" type="primary">ycbV</name>
    <name evidence="4" type="ORF">CALFYP1_01634</name>
    <name evidence="3" type="ORF">CITRO92_0597</name>
</gene>
<dbReference type="EMBL" id="CACRTI010000020">
    <property type="protein sequence ID" value="VYT55335.1"/>
    <property type="molecule type" value="Genomic_DNA"/>
</dbReference>
<name>A0A6N2XMC1_CITAM</name>
<dbReference type="GO" id="GO:0043709">
    <property type="term" value="P:cell adhesion involved in single-species biofilm formation"/>
    <property type="evidence" value="ECO:0007669"/>
    <property type="project" value="TreeGrafter"/>
</dbReference>
<dbReference type="EMBL" id="LT556085">
    <property type="protein sequence ID" value="SAY91398.1"/>
    <property type="molecule type" value="Genomic_DNA"/>
</dbReference>
<evidence type="ECO:0000313" key="5">
    <source>
        <dbReference type="Proteomes" id="UP000245995"/>
    </source>
</evidence>
<organism evidence="4">
    <name type="scientific">Citrobacter amalonaticus</name>
    <dbReference type="NCBI Taxonomy" id="35703"/>
    <lineage>
        <taxon>Bacteria</taxon>
        <taxon>Pseudomonadati</taxon>
        <taxon>Pseudomonadota</taxon>
        <taxon>Gammaproteobacteria</taxon>
        <taxon>Enterobacterales</taxon>
        <taxon>Enterobacteriaceae</taxon>
        <taxon>Citrobacter</taxon>
    </lineage>
</organism>
<dbReference type="InterPro" id="IPR000259">
    <property type="entry name" value="Adhesion_dom_fimbrial"/>
</dbReference>
<evidence type="ECO:0000256" key="1">
    <source>
        <dbReference type="SAM" id="SignalP"/>
    </source>
</evidence>